<evidence type="ECO:0000313" key="2">
    <source>
        <dbReference type="Proteomes" id="UP000007842"/>
    </source>
</evidence>
<sequence>MKHDEYHWVVTLMWVQGDQTLLRGRQGIITVQRPGTTRQDLFHEVLEYTRTTVGAPESAGVIFWSLKRNRL</sequence>
<dbReference type="EMBL" id="CP003219">
    <property type="protein sequence ID" value="AEW92916.1"/>
    <property type="molecule type" value="Genomic_DNA"/>
</dbReference>
<dbReference type="PATRIC" id="fig|1003195.29.peg.541"/>
<organism evidence="1 2">
    <name type="scientific">Streptantibioticus cattleyicolor (strain ATCC 35852 / DSM 46488 / JCM 4925 / NBRC 14057 / NRRL 8057)</name>
    <name type="common">Streptomyces cattleya</name>
    <dbReference type="NCBI Taxonomy" id="1003195"/>
    <lineage>
        <taxon>Bacteria</taxon>
        <taxon>Bacillati</taxon>
        <taxon>Actinomycetota</taxon>
        <taxon>Actinomycetes</taxon>
        <taxon>Kitasatosporales</taxon>
        <taxon>Streptomycetaceae</taxon>
        <taxon>Streptantibioticus</taxon>
    </lineage>
</organism>
<gene>
    <name evidence="1" type="ordered locus">SCATT_05450</name>
</gene>
<protein>
    <submittedName>
        <fullName evidence="1">Uncharacterized protein</fullName>
    </submittedName>
</protein>
<dbReference type="KEGG" id="sct:SCAT_0536"/>
<dbReference type="AlphaFoldDB" id="F8JS05"/>
<accession>F8JS05</accession>
<dbReference type="KEGG" id="scy:SCATT_05450"/>
<dbReference type="Proteomes" id="UP000007842">
    <property type="component" value="Chromosome"/>
</dbReference>
<accession>G8WR99</accession>
<reference evidence="2" key="1">
    <citation type="submission" date="2011-12" db="EMBL/GenBank/DDBJ databases">
        <title>Complete genome sequence of Streptomyces cattleya strain DSM 46488.</title>
        <authorList>
            <person name="Ou H.-Y."/>
            <person name="Li P."/>
            <person name="Zhao C."/>
            <person name="O'Hagan D."/>
            <person name="Deng Z."/>
        </authorList>
    </citation>
    <scope>NUCLEOTIDE SEQUENCE [LARGE SCALE GENOMIC DNA]</scope>
    <source>
        <strain evidence="2">ATCC 35852 / DSM 46488 / JCM 4925 / NBRC 14057 / NRRL 8057</strain>
    </source>
</reference>
<dbReference type="OrthoDB" id="4314727at2"/>
<evidence type="ECO:0000313" key="1">
    <source>
        <dbReference type="EMBL" id="AEW92916.1"/>
    </source>
</evidence>
<name>F8JS05_STREN</name>
<keyword evidence="2" id="KW-1185">Reference proteome</keyword>
<proteinExistence type="predicted"/>
<dbReference type="HOGENOM" id="CLU_2738188_0_0_11"/>